<evidence type="ECO:0000259" key="1">
    <source>
        <dbReference type="Pfam" id="PF05709"/>
    </source>
</evidence>
<protein>
    <submittedName>
        <fullName evidence="2">Phage tail family protein</fullName>
    </submittedName>
</protein>
<organism evidence="2 3">
    <name type="scientific">Bacillus norwichensis</name>
    <dbReference type="NCBI Taxonomy" id="2762217"/>
    <lineage>
        <taxon>Bacteria</taxon>
        <taxon>Bacillati</taxon>
        <taxon>Bacillota</taxon>
        <taxon>Bacilli</taxon>
        <taxon>Bacillales</taxon>
        <taxon>Bacillaceae</taxon>
        <taxon>Bacillus</taxon>
    </lineage>
</organism>
<evidence type="ECO:0000313" key="3">
    <source>
        <dbReference type="Proteomes" id="UP000648182"/>
    </source>
</evidence>
<feature type="domain" description="Siphovirus-type tail component RIFT-related" evidence="1">
    <location>
        <begin position="30"/>
        <end position="123"/>
    </location>
</feature>
<name>A0ABR8VM21_9BACI</name>
<comment type="caution">
    <text evidence="2">The sequence shown here is derived from an EMBL/GenBank/DDBJ whole genome shotgun (WGS) entry which is preliminary data.</text>
</comment>
<gene>
    <name evidence="2" type="ORF">H9631_12070</name>
</gene>
<dbReference type="Pfam" id="PF05709">
    <property type="entry name" value="Sipho_tail"/>
    <property type="match status" value="1"/>
</dbReference>
<dbReference type="Proteomes" id="UP000648182">
    <property type="component" value="Unassembled WGS sequence"/>
</dbReference>
<keyword evidence="3" id="KW-1185">Reference proteome</keyword>
<accession>A0ABR8VM21</accession>
<dbReference type="InterPro" id="IPR008841">
    <property type="entry name" value="Siphovirus-type_tail_N"/>
</dbReference>
<proteinExistence type="predicted"/>
<sequence length="281" mass="32191">MFIVYDENMNLKPFPSGVTPLDIFISSIRKKRETEAVEGRHGYIDKGHTQETRNIELLFRLQAHNTQDYRLLRDEVFAYYSQGDFFYVSEEYQPGKRYKVIAVEPFIPERVNRKVASVGIQLEMVDLPFAESIGTTQDIQRNGINANDGLWGFGMGLESVDDTLIYTHNAIAGNTFRIFNAGNVPIHPFEQDLKITISNVVGSTELFQLVNLTNGSRSRIDVPLKNTDKVIYDGPNVTRNSLAFLRDTRKNFIELSPGWNLFQIYNCNSATIAFDFPFYYQ</sequence>
<dbReference type="RefSeq" id="WP_191813102.1">
    <property type="nucleotide sequence ID" value="NZ_JACSPV010000019.1"/>
</dbReference>
<dbReference type="EMBL" id="JACSPV010000019">
    <property type="protein sequence ID" value="MBD8005815.1"/>
    <property type="molecule type" value="Genomic_DNA"/>
</dbReference>
<reference evidence="2 3" key="1">
    <citation type="submission" date="2020-08" db="EMBL/GenBank/DDBJ databases">
        <title>A Genomic Blueprint of the Chicken Gut Microbiome.</title>
        <authorList>
            <person name="Gilroy R."/>
            <person name="Ravi A."/>
            <person name="Getino M."/>
            <person name="Pursley I."/>
            <person name="Horton D.L."/>
            <person name="Alikhan N.-F."/>
            <person name="Baker D."/>
            <person name="Gharbi K."/>
            <person name="Hall N."/>
            <person name="Watson M."/>
            <person name="Adriaenssens E.M."/>
            <person name="Foster-Nyarko E."/>
            <person name="Jarju S."/>
            <person name="Secka A."/>
            <person name="Antonio M."/>
            <person name="Oren A."/>
            <person name="Chaudhuri R."/>
            <person name="La Ragione R.M."/>
            <person name="Hildebrand F."/>
            <person name="Pallen M.J."/>
        </authorList>
    </citation>
    <scope>NUCLEOTIDE SEQUENCE [LARGE SCALE GENOMIC DNA]</scope>
    <source>
        <strain evidence="2 3">Sa1BUA2</strain>
    </source>
</reference>
<evidence type="ECO:0000313" key="2">
    <source>
        <dbReference type="EMBL" id="MBD8005815.1"/>
    </source>
</evidence>